<dbReference type="AlphaFoldDB" id="A1RZV8"/>
<dbReference type="EnsemblBacteria" id="ABL78738">
    <property type="protein sequence ID" value="ABL78738"/>
    <property type="gene ID" value="Tpen_1341"/>
</dbReference>
<keyword evidence="2" id="KW-1185">Reference proteome</keyword>
<protein>
    <submittedName>
        <fullName evidence="1">Uncharacterized protein</fullName>
    </submittedName>
</protein>
<reference evidence="2" key="1">
    <citation type="journal article" date="2008" name="J. Bacteriol.">
        <title>Genome sequence of Thermofilum pendens reveals an exceptional loss of biosynthetic pathways without genome reduction.</title>
        <authorList>
            <person name="Anderson I."/>
            <person name="Rodriguez J."/>
            <person name="Susanti D."/>
            <person name="Porat I."/>
            <person name="Reich C."/>
            <person name="Ulrich L.E."/>
            <person name="Elkins J.G."/>
            <person name="Mavromatis K."/>
            <person name="Lykidis A."/>
            <person name="Kim E."/>
            <person name="Thompson L.S."/>
            <person name="Nolan M."/>
            <person name="Land M."/>
            <person name="Copeland A."/>
            <person name="Lapidus A."/>
            <person name="Lucas S."/>
            <person name="Detter C."/>
            <person name="Zhulin I.B."/>
            <person name="Olsen G.J."/>
            <person name="Whitman W."/>
            <person name="Mukhopadhyay B."/>
            <person name="Bristow J."/>
            <person name="Kyrpides N."/>
        </authorList>
    </citation>
    <scope>NUCLEOTIDE SEQUENCE [LARGE SCALE GENOMIC DNA]</scope>
    <source>
        <strain evidence="2">DSM 2475 / Hrk 5</strain>
    </source>
</reference>
<name>A1RZV8_THEPD</name>
<proteinExistence type="predicted"/>
<dbReference type="HOGENOM" id="CLU_1727326_0_0_2"/>
<dbReference type="Proteomes" id="UP000000641">
    <property type="component" value="Chromosome"/>
</dbReference>
<evidence type="ECO:0000313" key="1">
    <source>
        <dbReference type="EMBL" id="ABL78738.1"/>
    </source>
</evidence>
<dbReference type="STRING" id="368408.Tpen_1341"/>
<dbReference type="EMBL" id="CP000505">
    <property type="protein sequence ID" value="ABL78738.1"/>
    <property type="molecule type" value="Genomic_DNA"/>
</dbReference>
<sequence length="146" mass="16710">MLPREVEERVREVCGELRRRGFDCDVSPEEFAAYMEADTYTGDRAGLWGVVGNRYLLIHELAEISALKRMGYRVDRGVLRRAYPDSYRAHLEAMDVELRVAAEEGDLGWVEARLRDLAGYLSDPLLPEGLAEEVGRLLRKYSGYVR</sequence>
<evidence type="ECO:0000313" key="2">
    <source>
        <dbReference type="Proteomes" id="UP000000641"/>
    </source>
</evidence>
<organism evidence="1 2">
    <name type="scientific">Thermofilum pendens (strain DSM 2475 / Hrk 5)</name>
    <dbReference type="NCBI Taxonomy" id="368408"/>
    <lineage>
        <taxon>Archaea</taxon>
        <taxon>Thermoproteota</taxon>
        <taxon>Thermoprotei</taxon>
        <taxon>Thermofilales</taxon>
        <taxon>Thermofilaceae</taxon>
        <taxon>Thermofilum</taxon>
    </lineage>
</organism>
<accession>A1RZV8</accession>
<gene>
    <name evidence="1" type="ordered locus">Tpen_1341</name>
</gene>
<dbReference type="KEGG" id="tpe:Tpen_1341"/>